<dbReference type="OrthoDB" id="3990181at2759"/>
<dbReference type="EMBL" id="CP063132">
    <property type="protein sequence ID" value="QOU18781.1"/>
    <property type="molecule type" value="Genomic_DNA"/>
</dbReference>
<accession>A0A871R849</accession>
<evidence type="ECO:0000313" key="2">
    <source>
        <dbReference type="EMBL" id="QOU18781.1"/>
    </source>
</evidence>
<dbReference type="Pfam" id="PF00646">
    <property type="entry name" value="F-box"/>
    <property type="match status" value="1"/>
</dbReference>
<dbReference type="AlphaFoldDB" id="A0A871R849"/>
<dbReference type="KEGG" id="bbrx:BRETT_001850"/>
<dbReference type="GeneID" id="64573774"/>
<dbReference type="RefSeq" id="XP_041135274.1">
    <property type="nucleotide sequence ID" value="XM_041280391.1"/>
</dbReference>
<evidence type="ECO:0000313" key="3">
    <source>
        <dbReference type="Proteomes" id="UP000663131"/>
    </source>
</evidence>
<evidence type="ECO:0000259" key="1">
    <source>
        <dbReference type="PROSITE" id="PS50181"/>
    </source>
</evidence>
<proteinExistence type="predicted"/>
<feature type="domain" description="F-box" evidence="1">
    <location>
        <begin position="1"/>
        <end position="45"/>
    </location>
</feature>
<name>A0A871R849_DEKBR</name>
<dbReference type="Proteomes" id="UP000663131">
    <property type="component" value="Chromosome 4"/>
</dbReference>
<organism evidence="2 3">
    <name type="scientific">Dekkera bruxellensis</name>
    <name type="common">Brettanomyces custersii</name>
    <dbReference type="NCBI Taxonomy" id="5007"/>
    <lineage>
        <taxon>Eukaryota</taxon>
        <taxon>Fungi</taxon>
        <taxon>Dikarya</taxon>
        <taxon>Ascomycota</taxon>
        <taxon>Saccharomycotina</taxon>
        <taxon>Pichiomycetes</taxon>
        <taxon>Pichiales</taxon>
        <taxon>Pichiaceae</taxon>
        <taxon>Brettanomyces</taxon>
    </lineage>
</organism>
<dbReference type="PROSITE" id="PS50181">
    <property type="entry name" value="FBOX"/>
    <property type="match status" value="1"/>
</dbReference>
<protein>
    <recommendedName>
        <fullName evidence="1">F-box domain-containing protein</fullName>
    </recommendedName>
</protein>
<sequence>MKLDDLPTEILDLVFLYINSKDYLNFLLISSRIYNKCQKNIFKFLSVRLYYPTGLTSGFKCYKQLRATEQLLEQLHKKQILAESIRSIEIRNDNKLFTKPNEGPYFHFKRYDRLSMAIIDELPLLCGVRMLYCEISKGQLLDLLVQGFHNNLKTLIINITSCTILDSLENSVIAKTRHKLKFLKIIYTGSKPLNFRPIKIRYIRRAIGQLRDENGEGWFSENSINETLIEHIKQERKGTLKKLLCREEAKIKCLGQKLAQIVASSSKTLFTIEVVGMDASIIFQHPDTNNYMENLRIIRLCERSIQKLNLWLRDLELLNFNRRPTLKPDSGKEECLPPVVVIFSDIFQHYPSLDPSDKRYICLLKCFSRSQGHWISLDGAAKDFWRRYYYF</sequence>
<gene>
    <name evidence="2" type="ORF">BRETT_001850</name>
</gene>
<reference evidence="2" key="1">
    <citation type="submission" date="2020-10" db="EMBL/GenBank/DDBJ databases">
        <authorList>
            <person name="Palmer J.M."/>
        </authorList>
    </citation>
    <scope>NUCLEOTIDE SEQUENCE</scope>
    <source>
        <strain evidence="2">UCD 2041</strain>
    </source>
</reference>
<reference evidence="2" key="2">
    <citation type="journal article" name="BMC Genomics">
        <title>New genome assemblies reveal patterns of domestication and adaptation across Brettanomyces (Dekkera) species.</title>
        <authorList>
            <person name="Roach M.J."/>
            <person name="Borneman A.R."/>
        </authorList>
    </citation>
    <scope>NUCLEOTIDE SEQUENCE</scope>
    <source>
        <strain evidence="2">UCD 2041</strain>
    </source>
</reference>
<dbReference type="InterPro" id="IPR001810">
    <property type="entry name" value="F-box_dom"/>
</dbReference>